<dbReference type="CDD" id="cd20831">
    <property type="entry name" value="C1_dGM13116p-like"/>
    <property type="match status" value="1"/>
</dbReference>
<feature type="region of interest" description="Disordered" evidence="3">
    <location>
        <begin position="103"/>
        <end position="122"/>
    </location>
</feature>
<evidence type="ECO:0000259" key="6">
    <source>
        <dbReference type="PROSITE" id="PS50081"/>
    </source>
</evidence>
<protein>
    <submittedName>
        <fullName evidence="8">Uncharacterized protein LOC115881827 isoform X1</fullName>
    </submittedName>
</protein>
<feature type="compositionally biased region" description="Polar residues" evidence="3">
    <location>
        <begin position="618"/>
        <end position="627"/>
    </location>
</feature>
<keyword evidence="2" id="KW-0862">Zinc</keyword>
<dbReference type="KEGG" id="soy:115881827"/>
<dbReference type="InterPro" id="IPR039934">
    <property type="entry name" value="C2CD2/C2CD2L"/>
</dbReference>
<dbReference type="InterPro" id="IPR002219">
    <property type="entry name" value="PKC_DAG/PE"/>
</dbReference>
<dbReference type="PANTHER" id="PTHR21119:SF5">
    <property type="entry name" value="C2 DOMAIN-CONTAINING PROTEIN"/>
    <property type="match status" value="1"/>
</dbReference>
<dbReference type="Gene3D" id="2.60.40.150">
    <property type="entry name" value="C2 domain"/>
    <property type="match status" value="1"/>
</dbReference>
<dbReference type="AlphaFoldDB" id="A0A6J2XUY6"/>
<dbReference type="InParanoid" id="A0A6J2XUY6"/>
<dbReference type="SMART" id="SM00239">
    <property type="entry name" value="C2"/>
    <property type="match status" value="1"/>
</dbReference>
<dbReference type="Gene3D" id="3.30.60.20">
    <property type="match status" value="1"/>
</dbReference>
<dbReference type="InterPro" id="IPR035892">
    <property type="entry name" value="C2_domain_sf"/>
</dbReference>
<keyword evidence="7" id="KW-1185">Reference proteome</keyword>
<reference evidence="8" key="1">
    <citation type="submission" date="2025-08" db="UniProtKB">
        <authorList>
            <consortium name="RefSeq"/>
        </authorList>
    </citation>
    <scope>IDENTIFICATION</scope>
    <source>
        <tissue evidence="8">Gonads</tissue>
    </source>
</reference>
<dbReference type="CDD" id="cd08678">
    <property type="entry name" value="C2_C21orf25-like"/>
    <property type="match status" value="1"/>
</dbReference>
<dbReference type="InterPro" id="IPR000008">
    <property type="entry name" value="C2_dom"/>
</dbReference>
<dbReference type="Pfam" id="PF00168">
    <property type="entry name" value="C2"/>
    <property type="match status" value="1"/>
</dbReference>
<feature type="compositionally biased region" description="Low complexity" evidence="3">
    <location>
        <begin position="665"/>
        <end position="676"/>
    </location>
</feature>
<dbReference type="Proteomes" id="UP000504635">
    <property type="component" value="Unplaced"/>
</dbReference>
<dbReference type="Pfam" id="PF00130">
    <property type="entry name" value="C1_1"/>
    <property type="match status" value="1"/>
</dbReference>
<sequence>MDLAEAVDDLICALDGSGDTTMDTLAMFLFGWILVALFVLWLGRFLYERFVVARSKQKASSTTALTNTTSGAVLAGSSDVLDAAKKQQPVIAPKAAGAFVPPTPPVRRRLTRQSPAPEARKARYVPAPQATGPDNVVVLWVNDVFQWLYNDLVIVNELLQVWIHSLNDYTKKSVTEQGIGVELVRILPETHPPTLTNIFVEADSKDDVSITCDCDATPAFQLKSFRQKGEKVDTSHYRVDLNRFRARLNIYCVSEKLQANIKCDGWPEIKVALAPVGNIKNNLDETQLQEVITEIVTTALRNTEVNLNLAQYPTCPRLIRHIETPGRMLPLHYDSMQGNAYSSTPNHSPLNAVQLQGEKRLLVKVIRAAQLGGTQGCVEPFCVIEMDEPSQKNQTSVQKNTDSPYWDEHFLFDLSPHTAELLFEVYDHAVRPHRFLGLGIVGVEELLINPSQRQIISLQSRPYESDPVTGTLTVEFLFIEGADIPNVGSNQPFKIKETIRTPSPSRARLSTTTTTYLNGNQYTNNLTNGNHVLNSALTDLERNRQFGSPNKSTLVIHSVQRQPSQRFVKLELENGDWKEVERLEINPSQNLIDAEKQNVEVKVDGDKLKEKLTELHANGNSSKTEGIQENGVPVTAETNGGANGDTSTKENVSDLESSGKAGDFSATTTLQSQSTSDYEYRGRPRKRRDFFGTIKRRLGKSKNRSKSAGPENDIGRDDSLNRSVSADRGRNDHYLNPPGREENSRRSSLSEASGLSSASTRTYINEASTLVLETIENGIKKHYLVPLSLAQKSKWKKKGVKLHIFNDHTFVAKHLQGGTICQVCAKSIARRFGKQGYECRDCFLKCHKHCHVKVNDNCPTSTIHNIELSYIQNPYTDKNLSLL</sequence>
<proteinExistence type="predicted"/>
<dbReference type="PROSITE" id="PS50081">
    <property type="entry name" value="ZF_DAG_PE_2"/>
    <property type="match status" value="1"/>
</dbReference>
<dbReference type="SMART" id="SM00109">
    <property type="entry name" value="C1"/>
    <property type="match status" value="1"/>
</dbReference>
<evidence type="ECO:0000256" key="2">
    <source>
        <dbReference type="ARBA" id="ARBA00022833"/>
    </source>
</evidence>
<organism evidence="7 8">
    <name type="scientific">Sitophilus oryzae</name>
    <name type="common">Rice weevil</name>
    <name type="synonym">Curculio oryzae</name>
    <dbReference type="NCBI Taxonomy" id="7048"/>
    <lineage>
        <taxon>Eukaryota</taxon>
        <taxon>Metazoa</taxon>
        <taxon>Ecdysozoa</taxon>
        <taxon>Arthropoda</taxon>
        <taxon>Hexapoda</taxon>
        <taxon>Insecta</taxon>
        <taxon>Pterygota</taxon>
        <taxon>Neoptera</taxon>
        <taxon>Endopterygota</taxon>
        <taxon>Coleoptera</taxon>
        <taxon>Polyphaga</taxon>
        <taxon>Cucujiformia</taxon>
        <taxon>Curculionidae</taxon>
        <taxon>Dryophthorinae</taxon>
        <taxon>Sitophilus</taxon>
    </lineage>
</organism>
<accession>A0A6J2XUY6</accession>
<feature type="domain" description="C2" evidence="5">
    <location>
        <begin position="342"/>
        <end position="456"/>
    </location>
</feature>
<evidence type="ECO:0000259" key="5">
    <source>
        <dbReference type="PROSITE" id="PS50004"/>
    </source>
</evidence>
<name>A0A6J2XUY6_SITOR</name>
<dbReference type="FunCoup" id="A0A6J2XUY6">
    <property type="interactions" value="44"/>
</dbReference>
<feature type="transmembrane region" description="Helical" evidence="4">
    <location>
        <begin position="25"/>
        <end position="47"/>
    </location>
</feature>
<dbReference type="GO" id="GO:0046872">
    <property type="term" value="F:metal ion binding"/>
    <property type="evidence" value="ECO:0007669"/>
    <property type="project" value="UniProtKB-KW"/>
</dbReference>
<evidence type="ECO:0000256" key="4">
    <source>
        <dbReference type="SAM" id="Phobius"/>
    </source>
</evidence>
<dbReference type="PROSITE" id="PS00479">
    <property type="entry name" value="ZF_DAG_PE_1"/>
    <property type="match status" value="1"/>
</dbReference>
<feature type="region of interest" description="Disordered" evidence="3">
    <location>
        <begin position="615"/>
        <end position="754"/>
    </location>
</feature>
<dbReference type="InterPro" id="IPR046349">
    <property type="entry name" value="C1-like_sf"/>
</dbReference>
<dbReference type="PROSITE" id="PS50004">
    <property type="entry name" value="C2"/>
    <property type="match status" value="1"/>
</dbReference>
<dbReference type="PANTHER" id="PTHR21119">
    <property type="entry name" value="C2 DOMAIN-CONTAINING PROTEIN"/>
    <property type="match status" value="1"/>
</dbReference>
<dbReference type="RefSeq" id="XP_030755357.1">
    <property type="nucleotide sequence ID" value="XM_030899497.1"/>
</dbReference>
<dbReference type="SUPFAM" id="SSF57889">
    <property type="entry name" value="Cysteine-rich domain"/>
    <property type="match status" value="1"/>
</dbReference>
<feature type="compositionally biased region" description="Basic residues" evidence="3">
    <location>
        <begin position="683"/>
        <end position="705"/>
    </location>
</feature>
<evidence type="ECO:0000313" key="8">
    <source>
        <dbReference type="RefSeq" id="XP_030755357.1"/>
    </source>
</evidence>
<dbReference type="SUPFAM" id="SSF49562">
    <property type="entry name" value="C2 domain (Calcium/lipid-binding domain, CaLB)"/>
    <property type="match status" value="1"/>
</dbReference>
<dbReference type="GeneID" id="115881827"/>
<feature type="domain" description="Phorbol-ester/DAG-type" evidence="6">
    <location>
        <begin position="807"/>
        <end position="858"/>
    </location>
</feature>
<keyword evidence="4" id="KW-1133">Transmembrane helix</keyword>
<keyword evidence="4" id="KW-0812">Transmembrane</keyword>
<keyword evidence="4" id="KW-0472">Membrane</keyword>
<dbReference type="OrthoDB" id="9976063at2759"/>
<feature type="compositionally biased region" description="Basic and acidic residues" evidence="3">
    <location>
        <begin position="713"/>
        <end position="745"/>
    </location>
</feature>
<evidence type="ECO:0000256" key="3">
    <source>
        <dbReference type="SAM" id="MobiDB-lite"/>
    </source>
</evidence>
<evidence type="ECO:0000256" key="1">
    <source>
        <dbReference type="ARBA" id="ARBA00022723"/>
    </source>
</evidence>
<evidence type="ECO:0000313" key="7">
    <source>
        <dbReference type="Proteomes" id="UP000504635"/>
    </source>
</evidence>
<feature type="compositionally biased region" description="Polar residues" evidence="3">
    <location>
        <begin position="636"/>
        <end position="646"/>
    </location>
</feature>
<gene>
    <name evidence="8" type="primary">LOC115881827</name>
</gene>
<keyword evidence="1" id="KW-0479">Metal-binding</keyword>